<dbReference type="AlphaFoldDB" id="A0A5A7UGH2"/>
<evidence type="ECO:0000313" key="1">
    <source>
        <dbReference type="EMBL" id="KAA0054360.1"/>
    </source>
</evidence>
<evidence type="ECO:0000313" key="4">
    <source>
        <dbReference type="Proteomes" id="UP000321947"/>
    </source>
</evidence>
<proteinExistence type="predicted"/>
<gene>
    <name evidence="2" type="ORF">E5676_scaffold302G001820</name>
    <name evidence="1" type="ORF">E6C27_scaffold24G00900</name>
</gene>
<protein>
    <submittedName>
        <fullName evidence="1">Protein TRANSPORT INHIBITOR RESPONSE 1</fullName>
    </submittedName>
</protein>
<sequence>MIEEIDEAEEIDEGGFVIDNMENFGAASLRSRRLGSYFNIIAATTTTIVPRAQPVPATTVVTLHFLQILLCLPPPSGVLFFNHVHVQPSPPPSSSASISQAPIWLPCGQICCRRFGWENSKADEFLLPVLKEYNKHEKLNLLRGGRVSELGEVTLKIWGFCFGVVSEKNVTLKLKSSLGSVTRTYGCFALFHLSFANILGFSTDGLTAIAANCSNLLKDVEVNIVNEKELEVSMVNVKTGKFFSLVPVVAKWLRKVSVSALERLVDKCPNLRTLRLNRPVPLDRHANLLRRAPQLVEFYVGCYMADLRSEVFSSLTGAFTSCIELKSLSGFWNVVPAFLPSVYPTCSRLTSLNLSYAIIQCDDLTKLNCQCHNLQKLWVLDFIEDSSLEVVADNSLCWSFISYGKEEISLALGAITKQMTAIEEMVASEYN</sequence>
<reference evidence="3 4" key="1">
    <citation type="submission" date="2019-08" db="EMBL/GenBank/DDBJ databases">
        <title>Draft genome sequences of two oriental melons (Cucumis melo L. var makuwa).</title>
        <authorList>
            <person name="Kwon S.-Y."/>
        </authorList>
    </citation>
    <scope>NUCLEOTIDE SEQUENCE [LARGE SCALE GENOMIC DNA]</scope>
    <source>
        <strain evidence="4">cv. Chang Bougi</strain>
        <strain evidence="3">cv. SW 3</strain>
        <tissue evidence="1">Leaf</tissue>
    </source>
</reference>
<dbReference type="EMBL" id="SSTD01010133">
    <property type="protein sequence ID" value="TYK12398.1"/>
    <property type="molecule type" value="Genomic_DNA"/>
</dbReference>
<comment type="caution">
    <text evidence="1">The sequence shown here is derived from an EMBL/GenBank/DDBJ whole genome shotgun (WGS) entry which is preliminary data.</text>
</comment>
<dbReference type="Gene3D" id="3.80.10.10">
    <property type="entry name" value="Ribonuclease Inhibitor"/>
    <property type="match status" value="1"/>
</dbReference>
<dbReference type="Proteomes" id="UP000321393">
    <property type="component" value="Unassembled WGS sequence"/>
</dbReference>
<organism evidence="1 3">
    <name type="scientific">Cucumis melo var. makuwa</name>
    <name type="common">Oriental melon</name>
    <dbReference type="NCBI Taxonomy" id="1194695"/>
    <lineage>
        <taxon>Eukaryota</taxon>
        <taxon>Viridiplantae</taxon>
        <taxon>Streptophyta</taxon>
        <taxon>Embryophyta</taxon>
        <taxon>Tracheophyta</taxon>
        <taxon>Spermatophyta</taxon>
        <taxon>Magnoliopsida</taxon>
        <taxon>eudicotyledons</taxon>
        <taxon>Gunneridae</taxon>
        <taxon>Pentapetalae</taxon>
        <taxon>rosids</taxon>
        <taxon>fabids</taxon>
        <taxon>Cucurbitales</taxon>
        <taxon>Cucurbitaceae</taxon>
        <taxon>Benincaseae</taxon>
        <taxon>Cucumis</taxon>
    </lineage>
</organism>
<dbReference type="InterPro" id="IPR032675">
    <property type="entry name" value="LRR_dom_sf"/>
</dbReference>
<dbReference type="EMBL" id="SSTE01008830">
    <property type="protein sequence ID" value="KAA0054360.1"/>
    <property type="molecule type" value="Genomic_DNA"/>
</dbReference>
<dbReference type="SUPFAM" id="SSF52047">
    <property type="entry name" value="RNI-like"/>
    <property type="match status" value="1"/>
</dbReference>
<name>A0A5A7UGH2_CUCMM</name>
<evidence type="ECO:0000313" key="3">
    <source>
        <dbReference type="Proteomes" id="UP000321393"/>
    </source>
</evidence>
<evidence type="ECO:0000313" key="2">
    <source>
        <dbReference type="EMBL" id="TYK12398.1"/>
    </source>
</evidence>
<dbReference type="Proteomes" id="UP000321947">
    <property type="component" value="Unassembled WGS sequence"/>
</dbReference>
<dbReference type="STRING" id="1194695.A0A5A7UGH2"/>
<accession>A0A5A7UGH2</accession>
<dbReference type="OrthoDB" id="423607at2759"/>